<dbReference type="Proteomes" id="UP000799424">
    <property type="component" value="Unassembled WGS sequence"/>
</dbReference>
<reference evidence="2" key="1">
    <citation type="journal article" date="2020" name="Stud. Mycol.">
        <title>101 Dothideomycetes genomes: a test case for predicting lifestyles and emergence of pathogens.</title>
        <authorList>
            <person name="Haridas S."/>
            <person name="Albert R."/>
            <person name="Binder M."/>
            <person name="Bloem J."/>
            <person name="Labutti K."/>
            <person name="Salamov A."/>
            <person name="Andreopoulos B."/>
            <person name="Baker S."/>
            <person name="Barry K."/>
            <person name="Bills G."/>
            <person name="Bluhm B."/>
            <person name="Cannon C."/>
            <person name="Castanera R."/>
            <person name="Culley D."/>
            <person name="Daum C."/>
            <person name="Ezra D."/>
            <person name="Gonzalez J."/>
            <person name="Henrissat B."/>
            <person name="Kuo A."/>
            <person name="Liang C."/>
            <person name="Lipzen A."/>
            <person name="Lutzoni F."/>
            <person name="Magnuson J."/>
            <person name="Mondo S."/>
            <person name="Nolan M."/>
            <person name="Ohm R."/>
            <person name="Pangilinan J."/>
            <person name="Park H.-J."/>
            <person name="Ramirez L."/>
            <person name="Alfaro M."/>
            <person name="Sun H."/>
            <person name="Tritt A."/>
            <person name="Yoshinaga Y."/>
            <person name="Zwiers L.-H."/>
            <person name="Turgeon B."/>
            <person name="Goodwin S."/>
            <person name="Spatafora J."/>
            <person name="Crous P."/>
            <person name="Grigoriev I."/>
        </authorList>
    </citation>
    <scope>NUCLEOTIDE SEQUENCE</scope>
    <source>
        <strain evidence="2">CBS 113818</strain>
    </source>
</reference>
<gene>
    <name evidence="2" type="ORF">CC86DRAFT_44260</name>
</gene>
<dbReference type="CDD" id="cd09917">
    <property type="entry name" value="F-box_SF"/>
    <property type="match status" value="1"/>
</dbReference>
<evidence type="ECO:0000313" key="2">
    <source>
        <dbReference type="EMBL" id="KAF2825526.1"/>
    </source>
</evidence>
<dbReference type="SUPFAM" id="SSF81383">
    <property type="entry name" value="F-box domain"/>
    <property type="match status" value="1"/>
</dbReference>
<feature type="domain" description="F-box" evidence="1">
    <location>
        <begin position="5"/>
        <end position="51"/>
    </location>
</feature>
<keyword evidence="3" id="KW-1185">Reference proteome</keyword>
<dbReference type="OrthoDB" id="5130616at2759"/>
<proteinExistence type="predicted"/>
<dbReference type="InterPro" id="IPR001810">
    <property type="entry name" value="F-box_dom"/>
</dbReference>
<sequence length="165" mass="18942">MTSSNPTIYSLPEELLDRILHFIPHRPTITALCLVSRDLNRIATPHLYTCITLTSASFQFLRPLTLLLWTSSKHRLLVRSFCVKRAYGGNLVPWPTYPGLDELIREMVRKYVKRSEWEAWEKKVRDGGDALVLASLLLRSLENVERMAFDGFELVDPGRGREGVD</sequence>
<protein>
    <recommendedName>
        <fullName evidence="1">F-box domain-containing protein</fullName>
    </recommendedName>
</protein>
<dbReference type="InterPro" id="IPR036047">
    <property type="entry name" value="F-box-like_dom_sf"/>
</dbReference>
<dbReference type="Pfam" id="PF12937">
    <property type="entry name" value="F-box-like"/>
    <property type="match status" value="1"/>
</dbReference>
<dbReference type="AlphaFoldDB" id="A0A6A6ZXF9"/>
<evidence type="ECO:0000259" key="1">
    <source>
        <dbReference type="PROSITE" id="PS50181"/>
    </source>
</evidence>
<name>A0A6A6ZXF9_9PLEO</name>
<dbReference type="PROSITE" id="PS50181">
    <property type="entry name" value="FBOX"/>
    <property type="match status" value="1"/>
</dbReference>
<organism evidence="2 3">
    <name type="scientific">Ophiobolus disseminans</name>
    <dbReference type="NCBI Taxonomy" id="1469910"/>
    <lineage>
        <taxon>Eukaryota</taxon>
        <taxon>Fungi</taxon>
        <taxon>Dikarya</taxon>
        <taxon>Ascomycota</taxon>
        <taxon>Pezizomycotina</taxon>
        <taxon>Dothideomycetes</taxon>
        <taxon>Pleosporomycetidae</taxon>
        <taxon>Pleosporales</taxon>
        <taxon>Pleosporineae</taxon>
        <taxon>Phaeosphaeriaceae</taxon>
        <taxon>Ophiobolus</taxon>
    </lineage>
</organism>
<evidence type="ECO:0000313" key="3">
    <source>
        <dbReference type="Proteomes" id="UP000799424"/>
    </source>
</evidence>
<accession>A0A6A6ZXF9</accession>
<dbReference type="EMBL" id="MU006228">
    <property type="protein sequence ID" value="KAF2825526.1"/>
    <property type="molecule type" value="Genomic_DNA"/>
</dbReference>